<feature type="compositionally biased region" description="Low complexity" evidence="1">
    <location>
        <begin position="166"/>
        <end position="176"/>
    </location>
</feature>
<name>A0AA36D1I6_9BILA</name>
<gene>
    <name evidence="2" type="ORF">MSPICULIGERA_LOCUS17189</name>
</gene>
<evidence type="ECO:0000313" key="3">
    <source>
        <dbReference type="Proteomes" id="UP001177023"/>
    </source>
</evidence>
<feature type="compositionally biased region" description="Polar residues" evidence="1">
    <location>
        <begin position="102"/>
        <end position="112"/>
    </location>
</feature>
<organism evidence="2 3">
    <name type="scientific">Mesorhabditis spiculigera</name>
    <dbReference type="NCBI Taxonomy" id="96644"/>
    <lineage>
        <taxon>Eukaryota</taxon>
        <taxon>Metazoa</taxon>
        <taxon>Ecdysozoa</taxon>
        <taxon>Nematoda</taxon>
        <taxon>Chromadorea</taxon>
        <taxon>Rhabditida</taxon>
        <taxon>Rhabditina</taxon>
        <taxon>Rhabditomorpha</taxon>
        <taxon>Rhabditoidea</taxon>
        <taxon>Rhabditidae</taxon>
        <taxon>Mesorhabditinae</taxon>
        <taxon>Mesorhabditis</taxon>
    </lineage>
</organism>
<reference evidence="2" key="1">
    <citation type="submission" date="2023-06" db="EMBL/GenBank/DDBJ databases">
        <authorList>
            <person name="Delattre M."/>
        </authorList>
    </citation>
    <scope>NUCLEOTIDE SEQUENCE</scope>
    <source>
        <strain evidence="2">AF72</strain>
    </source>
</reference>
<proteinExistence type="predicted"/>
<feature type="region of interest" description="Disordered" evidence="1">
    <location>
        <begin position="99"/>
        <end position="186"/>
    </location>
</feature>
<feature type="non-terminal residue" evidence="2">
    <location>
        <position position="1"/>
    </location>
</feature>
<protein>
    <submittedName>
        <fullName evidence="2">Uncharacterized protein</fullName>
    </submittedName>
</protein>
<feature type="compositionally biased region" description="Basic and acidic residues" evidence="1">
    <location>
        <begin position="177"/>
        <end position="186"/>
    </location>
</feature>
<sequence length="186" mass="21074">MGNCLFVLFRKNQANTADSATESKLPRFVRVNQWLDECERYEKSQAHYSVEDLKRASNSELSFLQRKAANPIEIIKVHEVATRRRNVFDQQKVAGVSPVFVRNNNEGPNWRSSNEKRAPKSYSPITRSSSTDPTSAEKKDSWSPASLPRSSCRTLDIAIEKDNASTQTAQTTIATPETERLEVKRV</sequence>
<evidence type="ECO:0000313" key="2">
    <source>
        <dbReference type="EMBL" id="CAJ0578951.1"/>
    </source>
</evidence>
<dbReference type="AlphaFoldDB" id="A0AA36D1I6"/>
<feature type="compositionally biased region" description="Polar residues" evidence="1">
    <location>
        <begin position="123"/>
        <end position="134"/>
    </location>
</feature>
<dbReference type="EMBL" id="CATQJA010002655">
    <property type="protein sequence ID" value="CAJ0578951.1"/>
    <property type="molecule type" value="Genomic_DNA"/>
</dbReference>
<evidence type="ECO:0000256" key="1">
    <source>
        <dbReference type="SAM" id="MobiDB-lite"/>
    </source>
</evidence>
<comment type="caution">
    <text evidence="2">The sequence shown here is derived from an EMBL/GenBank/DDBJ whole genome shotgun (WGS) entry which is preliminary data.</text>
</comment>
<dbReference type="Proteomes" id="UP001177023">
    <property type="component" value="Unassembled WGS sequence"/>
</dbReference>
<keyword evidence="3" id="KW-1185">Reference proteome</keyword>
<accession>A0AA36D1I6</accession>